<dbReference type="InterPro" id="IPR013783">
    <property type="entry name" value="Ig-like_fold"/>
</dbReference>
<dbReference type="InterPro" id="IPR036179">
    <property type="entry name" value="Ig-like_dom_sf"/>
</dbReference>
<evidence type="ECO:0008006" key="17">
    <source>
        <dbReference type="Google" id="ProtNLM"/>
    </source>
</evidence>
<feature type="region of interest" description="Disordered" evidence="11">
    <location>
        <begin position="1174"/>
        <end position="1209"/>
    </location>
</feature>
<dbReference type="Pfam" id="PF13927">
    <property type="entry name" value="Ig_3"/>
    <property type="match status" value="3"/>
</dbReference>
<dbReference type="AlphaFoldDB" id="A0A8S3ZYM6"/>
<dbReference type="SUPFAM" id="SSF49265">
    <property type="entry name" value="Fibronectin type III"/>
    <property type="match status" value="1"/>
</dbReference>
<evidence type="ECO:0000313" key="16">
    <source>
        <dbReference type="Proteomes" id="UP000678393"/>
    </source>
</evidence>
<evidence type="ECO:0000256" key="4">
    <source>
        <dbReference type="ARBA" id="ARBA00022737"/>
    </source>
</evidence>
<name>A0A8S3ZYM6_9EUPU</name>
<evidence type="ECO:0000256" key="11">
    <source>
        <dbReference type="SAM" id="MobiDB-lite"/>
    </source>
</evidence>
<dbReference type="InterPro" id="IPR003961">
    <property type="entry name" value="FN3_dom"/>
</dbReference>
<evidence type="ECO:0000256" key="2">
    <source>
        <dbReference type="ARBA" id="ARBA00022692"/>
    </source>
</evidence>
<dbReference type="Gene3D" id="2.60.40.10">
    <property type="entry name" value="Immunoglobulins"/>
    <property type="match status" value="10"/>
</dbReference>
<evidence type="ECO:0000256" key="3">
    <source>
        <dbReference type="ARBA" id="ARBA00022729"/>
    </source>
</evidence>
<organism evidence="15 16">
    <name type="scientific">Candidula unifasciata</name>
    <dbReference type="NCBI Taxonomy" id="100452"/>
    <lineage>
        <taxon>Eukaryota</taxon>
        <taxon>Metazoa</taxon>
        <taxon>Spiralia</taxon>
        <taxon>Lophotrochozoa</taxon>
        <taxon>Mollusca</taxon>
        <taxon>Gastropoda</taxon>
        <taxon>Heterobranchia</taxon>
        <taxon>Euthyneura</taxon>
        <taxon>Panpulmonata</taxon>
        <taxon>Eupulmonata</taxon>
        <taxon>Stylommatophora</taxon>
        <taxon>Helicina</taxon>
        <taxon>Helicoidea</taxon>
        <taxon>Geomitridae</taxon>
        <taxon>Candidula</taxon>
    </lineage>
</organism>
<keyword evidence="5" id="KW-0130">Cell adhesion</keyword>
<evidence type="ECO:0000313" key="15">
    <source>
        <dbReference type="EMBL" id="CAG5131926.1"/>
    </source>
</evidence>
<evidence type="ECO:0000256" key="8">
    <source>
        <dbReference type="ARBA" id="ARBA00023157"/>
    </source>
</evidence>
<evidence type="ECO:0000259" key="13">
    <source>
        <dbReference type="PROSITE" id="PS50835"/>
    </source>
</evidence>
<dbReference type="SMART" id="SM00408">
    <property type="entry name" value="IGc2"/>
    <property type="match status" value="9"/>
</dbReference>
<dbReference type="SUPFAM" id="SSF48726">
    <property type="entry name" value="Immunoglobulin"/>
    <property type="match status" value="9"/>
</dbReference>
<feature type="domain" description="Ig-like" evidence="13">
    <location>
        <begin position="227"/>
        <end position="315"/>
    </location>
</feature>
<feature type="domain" description="Ig-like" evidence="13">
    <location>
        <begin position="426"/>
        <end position="512"/>
    </location>
</feature>
<feature type="domain" description="Ig-like" evidence="13">
    <location>
        <begin position="519"/>
        <end position="613"/>
    </location>
</feature>
<dbReference type="Pfam" id="PF08205">
    <property type="entry name" value="C2-set_2"/>
    <property type="match status" value="1"/>
</dbReference>
<proteinExistence type="predicted"/>
<evidence type="ECO:0000256" key="7">
    <source>
        <dbReference type="ARBA" id="ARBA00023136"/>
    </source>
</evidence>
<dbReference type="InterPro" id="IPR036116">
    <property type="entry name" value="FN3_sf"/>
</dbReference>
<keyword evidence="4" id="KW-0677">Repeat</keyword>
<evidence type="ECO:0000256" key="5">
    <source>
        <dbReference type="ARBA" id="ARBA00022889"/>
    </source>
</evidence>
<dbReference type="InterPro" id="IPR003598">
    <property type="entry name" value="Ig_sub2"/>
</dbReference>
<dbReference type="PROSITE" id="PS50853">
    <property type="entry name" value="FN3"/>
    <property type="match status" value="1"/>
</dbReference>
<dbReference type="Pfam" id="PF00041">
    <property type="entry name" value="fn3"/>
    <property type="match status" value="1"/>
</dbReference>
<dbReference type="InterPro" id="IPR013098">
    <property type="entry name" value="Ig_I-set"/>
</dbReference>
<feature type="transmembrane region" description="Helical" evidence="12">
    <location>
        <begin position="1017"/>
        <end position="1044"/>
    </location>
</feature>
<dbReference type="EMBL" id="CAJHNH020004957">
    <property type="protein sequence ID" value="CAG5131926.1"/>
    <property type="molecule type" value="Genomic_DNA"/>
</dbReference>
<keyword evidence="8" id="KW-1015">Disulfide bond</keyword>
<sequence length="1209" mass="132351">IPKFPVTVNAAQYFQEVPRDTNVIRGQTAVLKCVIGDRKGAVQWTKDGFSLGFNRTIPGYDRYSVTSSHENEFNLMIVNAHLEDDAVYECQVLPRGGDDRLQARAALTVLVPCEPPVILGYRNNSHVEVPYTQQSIDLVCEARNGRPAATIEWFRNGIKVTDNVRYGTESNPDDKRETATSTITISLANHQEENGTVYKCQAKNSAVFGPPLSMSVTLSILFPPGPPQISGYDDRVVNINDTLVLTCSSTGGNPLGTVTWYRNNEPVDWSFTSGGGVAINQYTFRVTSTDNNAVYRCQVTNLVATQPLTAEYTLKVHFPPTSVKISGAQEPIQAGRTITLTCVSANSNPKATITWFAKNRQIPQSDIVESHAASPEGGYITKSELRTTVGHQDHNSVITCQASNPEFGQTVADTLTLSVLYPPNQPEIDGHTGTMKAGDLKKMTCLSVGGNPVAELKWYKGSTLIRDAVYRSLGNLASSEIAIVLKPSDNGAVYKCKASNRATPTPLEDSVRLAVNFPPSQVTITVSPSQPKVGQQVDLVCTCSSSNPAAEIMWVRNGRRTVGVDLGTADAEFGGKNTTNRLRFTPTSRDHNAVYGCRATNRELDQTVNDAVTLDVLFPPEFDEDTLPARIDIKKGEGTSLNLTAYANPPNVTYQLYKDGVVFTLPSRFTMSGGVLNISNARKEDKGNYIIKGTNNQGFATFNFSVNVKYPAEIVDFTRTLAVDEGETAVFSCKFDANPVTPDIVTWSRENFDMSRTRARIEGNMSYLSVSDVTREDSGTFKCAADNRIGPPATKTSKLLVKFAPVIDKSPEISRSAGEKGSTVSLKCMAKGAPEVSITWTRNNNPVRGGSKYKLTSDSSKLVHYESTLTIKDLEVEDYGAYVCTATNSKGSDSHSITLTGTSKPNPPYNIEFVNATSNSITITWKPGFDGGLPQSFRVRYKPVTARGYVYVDVRPFGATTFRIKGLELDTEYELTVLAFNDRGESVYQARGIVAKTSAVVSPADISTSELQGTDEIPVIIILVVCIVGVFILTLNVGLILFFIKRRKKRMEGASETTSHNNTFELYSSTKGDHNMYPASPDDVHSYGTNDKSMDDFSDDYIRDYDRECETHMFLPSQHEYPGSRPYSPHKLESPMVGSGHKMTYIIDDHPGHRSPWNEGSSTLLSPNIVANPTYTGPTSNHRTPSPHIHQPSPHRTVPVGGELRGHLV</sequence>
<dbReference type="PANTHER" id="PTHR11640">
    <property type="entry name" value="NEPHRIN"/>
    <property type="match status" value="1"/>
</dbReference>
<feature type="domain" description="Ig-like" evidence="13">
    <location>
        <begin position="320"/>
        <end position="416"/>
    </location>
</feature>
<keyword evidence="10" id="KW-0393">Immunoglobulin domain</keyword>
<feature type="domain" description="Fibronectin type-III" evidence="14">
    <location>
        <begin position="907"/>
        <end position="1000"/>
    </location>
</feature>
<dbReference type="InterPro" id="IPR003599">
    <property type="entry name" value="Ig_sub"/>
</dbReference>
<feature type="compositionally biased region" description="Polar residues" evidence="11">
    <location>
        <begin position="1174"/>
        <end position="1184"/>
    </location>
</feature>
<evidence type="ECO:0000256" key="12">
    <source>
        <dbReference type="SAM" id="Phobius"/>
    </source>
</evidence>
<dbReference type="Proteomes" id="UP000678393">
    <property type="component" value="Unassembled WGS sequence"/>
</dbReference>
<dbReference type="GO" id="GO:0050839">
    <property type="term" value="F:cell adhesion molecule binding"/>
    <property type="evidence" value="ECO:0007669"/>
    <property type="project" value="TreeGrafter"/>
</dbReference>
<dbReference type="SMART" id="SM00409">
    <property type="entry name" value="IG"/>
    <property type="match status" value="9"/>
</dbReference>
<dbReference type="GO" id="GO:0005886">
    <property type="term" value="C:plasma membrane"/>
    <property type="evidence" value="ECO:0007669"/>
    <property type="project" value="TreeGrafter"/>
</dbReference>
<keyword evidence="2 12" id="KW-0812">Transmembrane</keyword>
<dbReference type="Pfam" id="PF07679">
    <property type="entry name" value="I-set"/>
    <property type="match status" value="3"/>
</dbReference>
<dbReference type="FunFam" id="2.60.40.10:FF:000017">
    <property type="entry name" value="Down syndrome cell adhesion molecule b"/>
    <property type="match status" value="1"/>
</dbReference>
<feature type="domain" description="Ig-like" evidence="13">
    <location>
        <begin position="805"/>
        <end position="900"/>
    </location>
</feature>
<keyword evidence="7 12" id="KW-0472">Membrane</keyword>
<dbReference type="PROSITE" id="PS50835">
    <property type="entry name" value="IG_LIKE"/>
    <property type="match status" value="8"/>
</dbReference>
<evidence type="ECO:0000256" key="10">
    <source>
        <dbReference type="ARBA" id="ARBA00023319"/>
    </source>
</evidence>
<evidence type="ECO:0000259" key="14">
    <source>
        <dbReference type="PROSITE" id="PS50853"/>
    </source>
</evidence>
<keyword evidence="9" id="KW-0325">Glycoprotein</keyword>
<dbReference type="CDD" id="cd00063">
    <property type="entry name" value="FN3"/>
    <property type="match status" value="1"/>
</dbReference>
<protein>
    <recommendedName>
        <fullName evidence="17">Nephrin</fullName>
    </recommendedName>
</protein>
<dbReference type="InterPro" id="IPR013162">
    <property type="entry name" value="CD80_C2-set"/>
</dbReference>
<reference evidence="15" key="1">
    <citation type="submission" date="2021-04" db="EMBL/GenBank/DDBJ databases">
        <authorList>
            <consortium name="Molecular Ecology Group"/>
        </authorList>
    </citation>
    <scope>NUCLEOTIDE SEQUENCE</scope>
</reference>
<dbReference type="GO" id="GO:0005911">
    <property type="term" value="C:cell-cell junction"/>
    <property type="evidence" value="ECO:0007669"/>
    <property type="project" value="TreeGrafter"/>
</dbReference>
<dbReference type="InterPro" id="IPR013106">
    <property type="entry name" value="Ig_V-set"/>
</dbReference>
<comment type="caution">
    <text evidence="15">The sequence shown here is derived from an EMBL/GenBank/DDBJ whole genome shotgun (WGS) entry which is preliminary data.</text>
</comment>
<evidence type="ECO:0000256" key="1">
    <source>
        <dbReference type="ARBA" id="ARBA00004479"/>
    </source>
</evidence>
<feature type="non-terminal residue" evidence="15">
    <location>
        <position position="1"/>
    </location>
</feature>
<feature type="domain" description="Ig-like" evidence="13">
    <location>
        <begin position="711"/>
        <end position="801"/>
    </location>
</feature>
<evidence type="ECO:0000256" key="6">
    <source>
        <dbReference type="ARBA" id="ARBA00022989"/>
    </source>
</evidence>
<feature type="domain" description="Ig-like" evidence="13">
    <location>
        <begin position="2"/>
        <end position="108"/>
    </location>
</feature>
<gene>
    <name evidence="15" type="ORF">CUNI_LOCUS17484</name>
</gene>
<accession>A0A8S3ZYM6</accession>
<dbReference type="GO" id="GO:0098609">
    <property type="term" value="P:cell-cell adhesion"/>
    <property type="evidence" value="ECO:0007669"/>
    <property type="project" value="TreeGrafter"/>
</dbReference>
<keyword evidence="6 12" id="KW-1133">Transmembrane helix</keyword>
<dbReference type="InterPro" id="IPR051275">
    <property type="entry name" value="Cell_adhesion_signaling"/>
</dbReference>
<keyword evidence="16" id="KW-1185">Reference proteome</keyword>
<feature type="domain" description="Ig-like" evidence="13">
    <location>
        <begin position="115"/>
        <end position="217"/>
    </location>
</feature>
<dbReference type="PANTHER" id="PTHR11640:SF136">
    <property type="entry name" value="NEPHRIN"/>
    <property type="match status" value="1"/>
</dbReference>
<comment type="subcellular location">
    <subcellularLocation>
        <location evidence="1">Membrane</location>
        <topology evidence="1">Single-pass type I membrane protein</topology>
    </subcellularLocation>
</comment>
<dbReference type="InterPro" id="IPR007110">
    <property type="entry name" value="Ig-like_dom"/>
</dbReference>
<dbReference type="SMART" id="SM00406">
    <property type="entry name" value="IGv"/>
    <property type="match status" value="3"/>
</dbReference>
<evidence type="ECO:0000256" key="9">
    <source>
        <dbReference type="ARBA" id="ARBA00023180"/>
    </source>
</evidence>
<dbReference type="SMART" id="SM00060">
    <property type="entry name" value="FN3"/>
    <property type="match status" value="2"/>
</dbReference>
<keyword evidence="3" id="KW-0732">Signal</keyword>
<dbReference type="OrthoDB" id="10028801at2759"/>